<evidence type="ECO:0000313" key="2">
    <source>
        <dbReference type="Proteomes" id="UP000276133"/>
    </source>
</evidence>
<dbReference type="InterPro" id="IPR011011">
    <property type="entry name" value="Znf_FYVE_PHD"/>
</dbReference>
<dbReference type="SUPFAM" id="SSF57903">
    <property type="entry name" value="FYVE/PHD zinc finger"/>
    <property type="match status" value="1"/>
</dbReference>
<organism evidence="1 2">
    <name type="scientific">Brachionus plicatilis</name>
    <name type="common">Marine rotifer</name>
    <name type="synonym">Brachionus muelleri</name>
    <dbReference type="NCBI Taxonomy" id="10195"/>
    <lineage>
        <taxon>Eukaryota</taxon>
        <taxon>Metazoa</taxon>
        <taxon>Spiralia</taxon>
        <taxon>Gnathifera</taxon>
        <taxon>Rotifera</taxon>
        <taxon>Eurotatoria</taxon>
        <taxon>Monogononta</taxon>
        <taxon>Pseudotrocha</taxon>
        <taxon>Ploima</taxon>
        <taxon>Brachionidae</taxon>
        <taxon>Brachionus</taxon>
    </lineage>
</organism>
<protein>
    <submittedName>
        <fullName evidence="1">Uncharacterized protein</fullName>
    </submittedName>
</protein>
<dbReference type="Gene3D" id="3.30.40.10">
    <property type="entry name" value="Zinc/RING finger domain, C3HC4 (zinc finger)"/>
    <property type="match status" value="1"/>
</dbReference>
<dbReference type="EMBL" id="REGN01008467">
    <property type="protein sequence ID" value="RNA03509.1"/>
    <property type="molecule type" value="Genomic_DNA"/>
</dbReference>
<evidence type="ECO:0000313" key="1">
    <source>
        <dbReference type="EMBL" id="RNA03509.1"/>
    </source>
</evidence>
<keyword evidence="2" id="KW-1185">Reference proteome</keyword>
<sequence length="103" mass="12500">MLYLYLVKFELLMNDYQDSLERIIKSNMIVDNPSFLSDIFLDDFDLDLLESYIFKNTWQCDKCNCWYHFDCANVTNFYRTGKGKNWYYYKDGLKCSTKKLTFI</sequence>
<accession>A0A3M7PX80</accession>
<dbReference type="InterPro" id="IPR013083">
    <property type="entry name" value="Znf_RING/FYVE/PHD"/>
</dbReference>
<dbReference type="Proteomes" id="UP000276133">
    <property type="component" value="Unassembled WGS sequence"/>
</dbReference>
<dbReference type="OrthoDB" id="10002605at2759"/>
<dbReference type="AlphaFoldDB" id="A0A3M7PX80"/>
<gene>
    <name evidence="1" type="ORF">BpHYR1_002039</name>
</gene>
<name>A0A3M7PX80_BRAPC</name>
<proteinExistence type="predicted"/>
<reference evidence="1 2" key="1">
    <citation type="journal article" date="2018" name="Sci. Rep.">
        <title>Genomic signatures of local adaptation to the degree of environmental predictability in rotifers.</title>
        <authorList>
            <person name="Franch-Gras L."/>
            <person name="Hahn C."/>
            <person name="Garcia-Roger E.M."/>
            <person name="Carmona M.J."/>
            <person name="Serra M."/>
            <person name="Gomez A."/>
        </authorList>
    </citation>
    <scope>NUCLEOTIDE SEQUENCE [LARGE SCALE GENOMIC DNA]</scope>
    <source>
        <strain evidence="1">HYR1</strain>
    </source>
</reference>
<comment type="caution">
    <text evidence="1">The sequence shown here is derived from an EMBL/GenBank/DDBJ whole genome shotgun (WGS) entry which is preliminary data.</text>
</comment>